<organism evidence="4 5">
    <name type="scientific">Blastomonas natatoria</name>
    <dbReference type="NCBI Taxonomy" id="34015"/>
    <lineage>
        <taxon>Bacteria</taxon>
        <taxon>Pseudomonadati</taxon>
        <taxon>Pseudomonadota</taxon>
        <taxon>Alphaproteobacteria</taxon>
        <taxon>Sphingomonadales</taxon>
        <taxon>Sphingomonadaceae</taxon>
        <taxon>Blastomonas</taxon>
    </lineage>
</organism>
<protein>
    <submittedName>
        <fullName evidence="4">TetR family transcriptional regulator</fullName>
    </submittedName>
</protein>
<dbReference type="PROSITE" id="PS50977">
    <property type="entry name" value="HTH_TETR_2"/>
    <property type="match status" value="1"/>
</dbReference>
<comment type="caution">
    <text evidence="4">The sequence shown here is derived from an EMBL/GenBank/DDBJ whole genome shotgun (WGS) entry which is preliminary data.</text>
</comment>
<dbReference type="EMBL" id="QJJM01000006">
    <property type="protein sequence ID" value="PXW75850.1"/>
    <property type="molecule type" value="Genomic_DNA"/>
</dbReference>
<dbReference type="Proteomes" id="UP000248014">
    <property type="component" value="Unassembled WGS sequence"/>
</dbReference>
<dbReference type="InterPro" id="IPR001647">
    <property type="entry name" value="HTH_TetR"/>
</dbReference>
<feature type="DNA-binding region" description="H-T-H motif" evidence="2">
    <location>
        <begin position="40"/>
        <end position="59"/>
    </location>
</feature>
<name>A0A2V3V2S1_9SPHN</name>
<accession>A0A2V3V2S1</accession>
<evidence type="ECO:0000256" key="2">
    <source>
        <dbReference type="PROSITE-ProRule" id="PRU00335"/>
    </source>
</evidence>
<sequence length="194" mass="22386">MIQTPSPRHPDGRKQRSERSRQAIVDAMLEIIMGGKMEPSAAEIAEKAGVSARTVFRHFEEMDSLYSEMTERMEAEIMPIIQQPFTGEGWRAQLDQMIERRAMIYERVMPLKIAASIRRFSSDYLMLNYERFVHLERTGLESLLPSAIRKDSTLFSAIEMCAGFQTWRRLRQDQGLTTQQAADVVRLTISRLVD</sequence>
<dbReference type="AlphaFoldDB" id="A0A2V3V2S1"/>
<dbReference type="Pfam" id="PF00440">
    <property type="entry name" value="TetR_N"/>
    <property type="match status" value="1"/>
</dbReference>
<dbReference type="SUPFAM" id="SSF46689">
    <property type="entry name" value="Homeodomain-like"/>
    <property type="match status" value="1"/>
</dbReference>
<dbReference type="RefSeq" id="WP_244181747.1">
    <property type="nucleotide sequence ID" value="NZ_QJJM01000006.1"/>
</dbReference>
<evidence type="ECO:0000313" key="5">
    <source>
        <dbReference type="Proteomes" id="UP000248014"/>
    </source>
</evidence>
<evidence type="ECO:0000259" key="3">
    <source>
        <dbReference type="PROSITE" id="PS50977"/>
    </source>
</evidence>
<dbReference type="Gene3D" id="1.10.357.10">
    <property type="entry name" value="Tetracycline Repressor, domain 2"/>
    <property type="match status" value="1"/>
</dbReference>
<evidence type="ECO:0000256" key="1">
    <source>
        <dbReference type="ARBA" id="ARBA00023125"/>
    </source>
</evidence>
<reference evidence="4 5" key="1">
    <citation type="submission" date="2018-05" db="EMBL/GenBank/DDBJ databases">
        <title>Genomic Encyclopedia of Type Strains, Phase IV (KMG-IV): sequencing the most valuable type-strain genomes for metagenomic binning, comparative biology and taxonomic classification.</title>
        <authorList>
            <person name="Goeker M."/>
        </authorList>
    </citation>
    <scope>NUCLEOTIDE SEQUENCE [LARGE SCALE GENOMIC DNA]</scope>
    <source>
        <strain evidence="4 5">DSM 3183</strain>
    </source>
</reference>
<keyword evidence="1 2" id="KW-0238">DNA-binding</keyword>
<dbReference type="GO" id="GO:0003677">
    <property type="term" value="F:DNA binding"/>
    <property type="evidence" value="ECO:0007669"/>
    <property type="project" value="UniProtKB-UniRule"/>
</dbReference>
<feature type="domain" description="HTH tetR-type" evidence="3">
    <location>
        <begin position="18"/>
        <end position="77"/>
    </location>
</feature>
<gene>
    <name evidence="4" type="ORF">C7451_10611</name>
</gene>
<proteinExistence type="predicted"/>
<evidence type="ECO:0000313" key="4">
    <source>
        <dbReference type="EMBL" id="PXW75850.1"/>
    </source>
</evidence>
<keyword evidence="5" id="KW-1185">Reference proteome</keyword>
<dbReference type="InterPro" id="IPR009057">
    <property type="entry name" value="Homeodomain-like_sf"/>
</dbReference>